<accession>A0ABR5I8P6</accession>
<sequence>MVLAPLAVMILPFALDWYHRTVVGETLDTIDSRSAICTTERLSIMDAQSENPSTLQARVFLGEFEMLAAALIKQLDAVDVPASERRALLTELFNVRAQINRLQAAYHFPVDDRPAKSPQ</sequence>
<comment type="caution">
    <text evidence="1">The sequence shown here is derived from an EMBL/GenBank/DDBJ whole genome shotgun (WGS) entry which is preliminary data.</text>
</comment>
<proteinExistence type="predicted"/>
<name>A0ABR5I8P6_9ACTN</name>
<protein>
    <submittedName>
        <fullName evidence="1">Uncharacterized protein</fullName>
    </submittedName>
</protein>
<keyword evidence="2" id="KW-1185">Reference proteome</keyword>
<gene>
    <name evidence="1" type="ORF">ABW18_16730</name>
</gene>
<reference evidence="1 2" key="1">
    <citation type="submission" date="2015-05" db="EMBL/GenBank/DDBJ databases">
        <title>Draft genome sequence of the bacterium Gordonia jacobaea a new member of the Gordonia genus.</title>
        <authorList>
            <person name="Jimenez-Galisteo G."/>
            <person name="Dominguez A."/>
            <person name="Munoz E."/>
            <person name="Vinas M."/>
        </authorList>
    </citation>
    <scope>NUCLEOTIDE SEQUENCE [LARGE SCALE GENOMIC DNA]</scope>
    <source>
        <strain evidence="2">mv1</strain>
    </source>
</reference>
<evidence type="ECO:0000313" key="2">
    <source>
        <dbReference type="Proteomes" id="UP000037247"/>
    </source>
</evidence>
<dbReference type="EMBL" id="LDTZ01000020">
    <property type="protein sequence ID" value="KNA90064.1"/>
    <property type="molecule type" value="Genomic_DNA"/>
</dbReference>
<organism evidence="1 2">
    <name type="scientific">Gordonia jacobaea</name>
    <dbReference type="NCBI Taxonomy" id="122202"/>
    <lineage>
        <taxon>Bacteria</taxon>
        <taxon>Bacillati</taxon>
        <taxon>Actinomycetota</taxon>
        <taxon>Actinomycetes</taxon>
        <taxon>Mycobacteriales</taxon>
        <taxon>Gordoniaceae</taxon>
        <taxon>Gordonia</taxon>
    </lineage>
</organism>
<dbReference type="Proteomes" id="UP000037247">
    <property type="component" value="Unassembled WGS sequence"/>
</dbReference>
<evidence type="ECO:0000313" key="1">
    <source>
        <dbReference type="EMBL" id="KNA90064.1"/>
    </source>
</evidence>